<evidence type="ECO:0000313" key="10">
    <source>
        <dbReference type="Proteomes" id="UP000184474"/>
    </source>
</evidence>
<proteinExistence type="inferred from homology"/>
<reference evidence="10" key="1">
    <citation type="submission" date="2016-11" db="EMBL/GenBank/DDBJ databases">
        <authorList>
            <person name="Varghese N."/>
            <person name="Submissions S."/>
        </authorList>
    </citation>
    <scope>NUCLEOTIDE SEQUENCE [LARGE SCALE GENOMIC DNA]</scope>
    <source>
        <strain evidence="10">DSM 26134</strain>
    </source>
</reference>
<keyword evidence="7 8" id="KW-0472">Membrane</keyword>
<feature type="transmembrane region" description="Helical" evidence="8">
    <location>
        <begin position="166"/>
        <end position="186"/>
    </location>
</feature>
<dbReference type="InterPro" id="IPR001463">
    <property type="entry name" value="Na/Ala_symport"/>
</dbReference>
<evidence type="ECO:0000256" key="4">
    <source>
        <dbReference type="ARBA" id="ARBA00022475"/>
    </source>
</evidence>
<evidence type="ECO:0000256" key="5">
    <source>
        <dbReference type="ARBA" id="ARBA00022692"/>
    </source>
</evidence>
<dbReference type="PRINTS" id="PR00175">
    <property type="entry name" value="NAALASMPORT"/>
</dbReference>
<dbReference type="AlphaFoldDB" id="A0A1M6NCS0"/>
<evidence type="ECO:0000256" key="1">
    <source>
        <dbReference type="ARBA" id="ARBA00004651"/>
    </source>
</evidence>
<keyword evidence="8" id="KW-0769">Symport</keyword>
<comment type="subcellular location">
    <subcellularLocation>
        <location evidence="1 8">Cell membrane</location>
        <topology evidence="1 8">Multi-pass membrane protein</topology>
    </subcellularLocation>
</comment>
<evidence type="ECO:0000256" key="2">
    <source>
        <dbReference type="ARBA" id="ARBA00009261"/>
    </source>
</evidence>
<keyword evidence="6 8" id="KW-1133">Transmembrane helix</keyword>
<feature type="transmembrane region" description="Helical" evidence="8">
    <location>
        <begin position="438"/>
        <end position="458"/>
    </location>
</feature>
<keyword evidence="5 8" id="KW-0812">Transmembrane</keyword>
<dbReference type="PROSITE" id="PS00873">
    <property type="entry name" value="NA_ALANINE_SYMP"/>
    <property type="match status" value="1"/>
</dbReference>
<dbReference type="STRING" id="156994.SAMN04488028_102201"/>
<evidence type="ECO:0000313" key="9">
    <source>
        <dbReference type="EMBL" id="SHJ93396.1"/>
    </source>
</evidence>
<keyword evidence="3 8" id="KW-0813">Transport</keyword>
<feature type="transmembrane region" description="Helical" evidence="8">
    <location>
        <begin position="412"/>
        <end position="432"/>
    </location>
</feature>
<keyword evidence="10" id="KW-1185">Reference proteome</keyword>
<dbReference type="GO" id="GO:0005886">
    <property type="term" value="C:plasma membrane"/>
    <property type="evidence" value="ECO:0007669"/>
    <property type="project" value="UniProtKB-SubCell"/>
</dbReference>
<dbReference type="PANTHER" id="PTHR30330:SF3">
    <property type="entry name" value="TRANSCRIPTIONAL REGULATOR, LRP FAMILY"/>
    <property type="match status" value="1"/>
</dbReference>
<dbReference type="NCBIfam" id="TIGR00835">
    <property type="entry name" value="agcS"/>
    <property type="match status" value="1"/>
</dbReference>
<dbReference type="EMBL" id="FRAA01000002">
    <property type="protein sequence ID" value="SHJ93396.1"/>
    <property type="molecule type" value="Genomic_DNA"/>
</dbReference>
<feature type="transmembrane region" description="Helical" evidence="8">
    <location>
        <begin position="334"/>
        <end position="355"/>
    </location>
</feature>
<sequence length="473" mass="51705">MNTVWGQEDSGLYYFHSFMDFLYTLEDFFKQAESFVWGKPLLFLLIGGGLFFMLYSRFLPFRYLGHSINILRGKYDSPEEKGEISHFQALSGHLAATVGMGNVSGVALAIVAGGPGAIFWMWVSAFVGMATKFFTCTLAVMYRGYDSEGQIQGGPMYVIREGMPKYFKPLAVFFAVAGFFGATPIFQANQIVQVTREVLIRPLGWVEGNEFLVDLSLGMVIVFFAVLVIFGGIKRIGEVASRLVPLMVVVYILSVLVIMVVNWSGVVDSFFLIFEDAFHADAVLGGAVGAIVVEGAKRAAFSNEAGIGTAPMMHGAAKTDEPVREGLAAMLGPFIDTLVICTMTALCILSTGVWTETGLDGISLTAKAFDVSIPYLGHYILLACVLIFAFTTVFGFSYLGQKCLSFLVGVKYAKFFNYWYVAIILIGSVWSLDGVVSLIFVMYGLMAIPTMVSAIYLAPKVMQAAKVYFAKVE</sequence>
<feature type="transmembrane region" description="Helical" evidence="8">
    <location>
        <begin position="211"/>
        <end position="231"/>
    </location>
</feature>
<comment type="similarity">
    <text evidence="2 8">Belongs to the alanine or glycine:cation symporter (AGCS) (TC 2.A.25) family.</text>
</comment>
<dbReference type="Proteomes" id="UP000184474">
    <property type="component" value="Unassembled WGS sequence"/>
</dbReference>
<evidence type="ECO:0000256" key="3">
    <source>
        <dbReference type="ARBA" id="ARBA00022448"/>
    </source>
</evidence>
<organism evidence="9 10">
    <name type="scientific">Reichenbachiella agariperforans</name>
    <dbReference type="NCBI Taxonomy" id="156994"/>
    <lineage>
        <taxon>Bacteria</taxon>
        <taxon>Pseudomonadati</taxon>
        <taxon>Bacteroidota</taxon>
        <taxon>Cytophagia</taxon>
        <taxon>Cytophagales</taxon>
        <taxon>Reichenbachiellaceae</taxon>
        <taxon>Reichenbachiella</taxon>
    </lineage>
</organism>
<name>A0A1M6NCS0_REIAG</name>
<dbReference type="PANTHER" id="PTHR30330">
    <property type="entry name" value="AGSS FAMILY TRANSPORTER, SODIUM-ALANINE"/>
    <property type="match status" value="1"/>
</dbReference>
<protein>
    <submittedName>
        <fullName evidence="9">Alanine or glycine:cation symporter, AGCS family</fullName>
    </submittedName>
</protein>
<dbReference type="Pfam" id="PF01235">
    <property type="entry name" value="Na_Ala_symp"/>
    <property type="match status" value="1"/>
</dbReference>
<dbReference type="GO" id="GO:0005283">
    <property type="term" value="F:amino acid:sodium symporter activity"/>
    <property type="evidence" value="ECO:0007669"/>
    <property type="project" value="InterPro"/>
</dbReference>
<evidence type="ECO:0000256" key="7">
    <source>
        <dbReference type="ARBA" id="ARBA00023136"/>
    </source>
</evidence>
<keyword evidence="4 8" id="KW-1003">Cell membrane</keyword>
<feature type="transmembrane region" description="Helical" evidence="8">
    <location>
        <begin position="375"/>
        <end position="400"/>
    </location>
</feature>
<dbReference type="RefSeq" id="WP_370453803.1">
    <property type="nucleotide sequence ID" value="NZ_FRAA01000002.1"/>
</dbReference>
<evidence type="ECO:0000256" key="8">
    <source>
        <dbReference type="RuleBase" id="RU363064"/>
    </source>
</evidence>
<accession>A0A1M6NCS0</accession>
<feature type="transmembrane region" description="Helical" evidence="8">
    <location>
        <begin position="243"/>
        <end position="264"/>
    </location>
</feature>
<evidence type="ECO:0000256" key="6">
    <source>
        <dbReference type="ARBA" id="ARBA00022989"/>
    </source>
</evidence>
<feature type="transmembrane region" description="Helical" evidence="8">
    <location>
        <begin position="270"/>
        <end position="293"/>
    </location>
</feature>
<feature type="transmembrane region" description="Helical" evidence="8">
    <location>
        <begin position="35"/>
        <end position="55"/>
    </location>
</feature>
<gene>
    <name evidence="9" type="ORF">SAMN04488028_102201</name>
</gene>